<evidence type="ECO:0000313" key="1">
    <source>
        <dbReference type="EMBL" id="KAI8563943.1"/>
    </source>
</evidence>
<accession>A0ACC0PE11</accession>
<comment type="caution">
    <text evidence="1">The sequence shown here is derived from an EMBL/GenBank/DDBJ whole genome shotgun (WGS) entry which is preliminary data.</text>
</comment>
<dbReference type="Proteomes" id="UP001062846">
    <property type="component" value="Chromosome 3"/>
</dbReference>
<protein>
    <submittedName>
        <fullName evidence="1">Uncharacterized protein</fullName>
    </submittedName>
</protein>
<reference evidence="1" key="1">
    <citation type="submission" date="2022-02" db="EMBL/GenBank/DDBJ databases">
        <title>Plant Genome Project.</title>
        <authorList>
            <person name="Zhang R.-G."/>
        </authorList>
    </citation>
    <scope>NUCLEOTIDE SEQUENCE</scope>
    <source>
        <strain evidence="1">AT1</strain>
    </source>
</reference>
<proteinExistence type="predicted"/>
<keyword evidence="2" id="KW-1185">Reference proteome</keyword>
<dbReference type="EMBL" id="CM046390">
    <property type="protein sequence ID" value="KAI8563943.1"/>
    <property type="molecule type" value="Genomic_DNA"/>
</dbReference>
<organism evidence="1 2">
    <name type="scientific">Rhododendron molle</name>
    <name type="common">Chinese azalea</name>
    <name type="synonym">Azalea mollis</name>
    <dbReference type="NCBI Taxonomy" id="49168"/>
    <lineage>
        <taxon>Eukaryota</taxon>
        <taxon>Viridiplantae</taxon>
        <taxon>Streptophyta</taxon>
        <taxon>Embryophyta</taxon>
        <taxon>Tracheophyta</taxon>
        <taxon>Spermatophyta</taxon>
        <taxon>Magnoliopsida</taxon>
        <taxon>eudicotyledons</taxon>
        <taxon>Gunneridae</taxon>
        <taxon>Pentapetalae</taxon>
        <taxon>asterids</taxon>
        <taxon>Ericales</taxon>
        <taxon>Ericaceae</taxon>
        <taxon>Ericoideae</taxon>
        <taxon>Rhodoreae</taxon>
        <taxon>Rhododendron</taxon>
    </lineage>
</organism>
<name>A0ACC0PE11_RHOML</name>
<sequence>MYVWSSAATPASCVEVPAPTPMDMWAFLRAPTLLEARLWSPRGPSPRVVLLG</sequence>
<evidence type="ECO:0000313" key="2">
    <source>
        <dbReference type="Proteomes" id="UP001062846"/>
    </source>
</evidence>
<gene>
    <name evidence="1" type="ORF">RHMOL_Rhmol03G0148000</name>
</gene>